<name>A0A975JC33_9RHOB</name>
<feature type="domain" description="HTH tetR-type" evidence="3">
    <location>
        <begin position="5"/>
        <end position="65"/>
    </location>
</feature>
<proteinExistence type="predicted"/>
<dbReference type="EMBL" id="CP073581">
    <property type="protein sequence ID" value="QUJ75749.1"/>
    <property type="molecule type" value="Genomic_DNA"/>
</dbReference>
<evidence type="ECO:0000256" key="2">
    <source>
        <dbReference type="PROSITE-ProRule" id="PRU00335"/>
    </source>
</evidence>
<dbReference type="InterPro" id="IPR001647">
    <property type="entry name" value="HTH_TetR"/>
</dbReference>
<gene>
    <name evidence="4" type="ORF">KDD17_12415</name>
</gene>
<dbReference type="InterPro" id="IPR009057">
    <property type="entry name" value="Homeodomain-like_sf"/>
</dbReference>
<keyword evidence="5" id="KW-1185">Reference proteome</keyword>
<dbReference type="PROSITE" id="PS50977">
    <property type="entry name" value="HTH_TETR_2"/>
    <property type="match status" value="1"/>
</dbReference>
<dbReference type="AlphaFoldDB" id="A0A975JC33"/>
<dbReference type="KEGG" id="sual:KDD17_12415"/>
<dbReference type="RefSeq" id="WP_212703950.1">
    <property type="nucleotide sequence ID" value="NZ_CP073581.1"/>
</dbReference>
<feature type="DNA-binding region" description="H-T-H motif" evidence="2">
    <location>
        <begin position="28"/>
        <end position="47"/>
    </location>
</feature>
<evidence type="ECO:0000313" key="4">
    <source>
        <dbReference type="EMBL" id="QUJ75749.1"/>
    </source>
</evidence>
<evidence type="ECO:0000256" key="1">
    <source>
        <dbReference type="ARBA" id="ARBA00023125"/>
    </source>
</evidence>
<dbReference type="Proteomes" id="UP000683291">
    <property type="component" value="Chromosome 1"/>
</dbReference>
<evidence type="ECO:0000313" key="5">
    <source>
        <dbReference type="Proteomes" id="UP000683291"/>
    </source>
</evidence>
<dbReference type="GO" id="GO:0003677">
    <property type="term" value="F:DNA binding"/>
    <property type="evidence" value="ECO:0007669"/>
    <property type="project" value="UniProtKB-UniRule"/>
</dbReference>
<dbReference type="SUPFAM" id="SSF46689">
    <property type="entry name" value="Homeodomain-like"/>
    <property type="match status" value="1"/>
</dbReference>
<sequence length="173" mass="18785">MATQRLSPEKWIDAGFLALAQSGPKALAAEPLARHLGTTKGSFYWHFKDVPAFHAALLREWHAKALAEVMDMLQADGPPDARLRAFGRSILDDPTESALRVWAHSDAAVAATLREVEAQRLTYLAHLLKQLDLRNPAFANALLASLIGLPQLHTTSDPHAALDALVDTIVALA</sequence>
<organism evidence="4 5">
    <name type="scientific">Sulfitobacter albidus</name>
    <dbReference type="NCBI Taxonomy" id="2829501"/>
    <lineage>
        <taxon>Bacteria</taxon>
        <taxon>Pseudomonadati</taxon>
        <taxon>Pseudomonadota</taxon>
        <taxon>Alphaproteobacteria</taxon>
        <taxon>Rhodobacterales</taxon>
        <taxon>Roseobacteraceae</taxon>
        <taxon>Sulfitobacter</taxon>
    </lineage>
</organism>
<reference evidence="4" key="1">
    <citation type="submission" date="2021-04" db="EMBL/GenBank/DDBJ databases">
        <title>Complete genome sequence for Sulfitobacter sp. strain JK7-1.</title>
        <authorList>
            <person name="Park S.-J."/>
        </authorList>
    </citation>
    <scope>NUCLEOTIDE SEQUENCE</scope>
    <source>
        <strain evidence="4">JK7-1</strain>
    </source>
</reference>
<dbReference type="Gene3D" id="1.10.10.60">
    <property type="entry name" value="Homeodomain-like"/>
    <property type="match status" value="1"/>
</dbReference>
<dbReference type="Gene3D" id="1.10.357.10">
    <property type="entry name" value="Tetracycline Repressor, domain 2"/>
    <property type="match status" value="1"/>
</dbReference>
<protein>
    <submittedName>
        <fullName evidence="4">TetR/AcrR family transcriptional regulator</fullName>
    </submittedName>
</protein>
<evidence type="ECO:0000259" key="3">
    <source>
        <dbReference type="PROSITE" id="PS50977"/>
    </source>
</evidence>
<keyword evidence="1 2" id="KW-0238">DNA-binding</keyword>
<accession>A0A975JC33</accession>
<dbReference type="Pfam" id="PF00440">
    <property type="entry name" value="TetR_N"/>
    <property type="match status" value="1"/>
</dbReference>